<dbReference type="Proteomes" id="UP000011185">
    <property type="component" value="Unassembled WGS sequence"/>
</dbReference>
<dbReference type="GO" id="GO:0005789">
    <property type="term" value="C:endoplasmic reticulum membrane"/>
    <property type="evidence" value="ECO:0007669"/>
    <property type="project" value="UniProtKB-SubCell"/>
</dbReference>
<evidence type="ECO:0000256" key="9">
    <source>
        <dbReference type="ARBA" id="ARBA00023136"/>
    </source>
</evidence>
<feature type="transmembrane region" description="Helical" evidence="13">
    <location>
        <begin position="294"/>
        <end position="313"/>
    </location>
</feature>
<proteinExistence type="predicted"/>
<evidence type="ECO:0000256" key="6">
    <source>
        <dbReference type="ARBA" id="ARBA00022824"/>
    </source>
</evidence>
<evidence type="ECO:0000256" key="2">
    <source>
        <dbReference type="ARBA" id="ARBA00005189"/>
    </source>
</evidence>
<keyword evidence="7 13" id="KW-1133">Transmembrane helix</keyword>
<feature type="transmembrane region" description="Helical" evidence="13">
    <location>
        <begin position="230"/>
        <end position="252"/>
    </location>
</feature>
<evidence type="ECO:0000256" key="1">
    <source>
        <dbReference type="ARBA" id="ARBA00004477"/>
    </source>
</evidence>
<evidence type="ECO:0000313" key="14">
    <source>
        <dbReference type="EMBL" id="ELQ76145.1"/>
    </source>
</evidence>
<reference evidence="14 15" key="1">
    <citation type="journal article" date="2012" name="PLoS Pathog.">
        <title>The genome of the obligate intracellular parasite Trachipleistophora hominis: new insights into microsporidian genome dynamics and reductive evolution.</title>
        <authorList>
            <person name="Heinz E."/>
            <person name="Williams T.A."/>
            <person name="Nakjang S."/>
            <person name="Noel C.J."/>
            <person name="Swan D.C."/>
            <person name="Goldberg A.V."/>
            <person name="Harris S.R."/>
            <person name="Weinmaier T."/>
            <person name="Markert S."/>
            <person name="Becher D."/>
            <person name="Bernhardt J."/>
            <person name="Dagan T."/>
            <person name="Hacker C."/>
            <person name="Lucocq J.M."/>
            <person name="Schweder T."/>
            <person name="Rattei T."/>
            <person name="Hall N."/>
            <person name="Hirt R.P."/>
            <person name="Embley T.M."/>
        </authorList>
    </citation>
    <scope>NUCLEOTIDE SEQUENCE [LARGE SCALE GENOMIC DNA]</scope>
</reference>
<keyword evidence="4" id="KW-0808">Transferase</keyword>
<evidence type="ECO:0000256" key="10">
    <source>
        <dbReference type="ARBA" id="ARBA00023209"/>
    </source>
</evidence>
<dbReference type="AlphaFoldDB" id="L7JXV6"/>
<dbReference type="Pfam" id="PF03034">
    <property type="entry name" value="PSS"/>
    <property type="match status" value="2"/>
</dbReference>
<feature type="transmembrane region" description="Helical" evidence="13">
    <location>
        <begin position="21"/>
        <end position="39"/>
    </location>
</feature>
<evidence type="ECO:0000256" key="4">
    <source>
        <dbReference type="ARBA" id="ARBA00022679"/>
    </source>
</evidence>
<evidence type="ECO:0000256" key="11">
    <source>
        <dbReference type="ARBA" id="ARBA00023264"/>
    </source>
</evidence>
<dbReference type="PANTHER" id="PTHR15362:SF7">
    <property type="entry name" value="PHOSPHATIDYLSERINE SYNTHASE 2"/>
    <property type="match status" value="1"/>
</dbReference>
<sequence length="405" mass="47599">MSILRKTVKTDRKLIAFFSKPHTLSLLVLLISVLIYHAFNMPSNPYKSALFSSFLVFNVIGILQFTDSIFKRPIAILWRCVKASSIYYLIILIILFYFEKEDIRKALSYFYTELNVPLPQRSYATHCEINMRNIINQMDVFVPLHIFGWFFKTLLLRDRTICWILSVLFEFAEYSLQHQLDNFAECWWDHWILDVLTCNFLGIEMGMLFIQKMRIKRYEFVKLCNSLKRYVAIITLIVFILAAELNVFYLKFLLYIPTEHNINLYRLCIFVPGGALAVREAFEYYATSEKIVRGQLWLSMAIVCVETMVVIKYSRGVFTRPFPQAVVIGWCAGICAIVLGGVFFFLKKVTLVIKRNFCQNIFVITAFRQCFLVIFLIPIDMMVNHRYGRFSHHVIQFISKNSIFN</sequence>
<organism evidence="14 15">
    <name type="scientific">Trachipleistophora hominis</name>
    <name type="common">Microsporidian parasite</name>
    <dbReference type="NCBI Taxonomy" id="72359"/>
    <lineage>
        <taxon>Eukaryota</taxon>
        <taxon>Fungi</taxon>
        <taxon>Fungi incertae sedis</taxon>
        <taxon>Microsporidia</taxon>
        <taxon>Pleistophoridae</taxon>
        <taxon>Trachipleistophora</taxon>
    </lineage>
</organism>
<dbReference type="PANTHER" id="PTHR15362">
    <property type="entry name" value="PHOSPHATIDYLINOSITOL SYNTHASE"/>
    <property type="match status" value="1"/>
</dbReference>
<comment type="pathway">
    <text evidence="12">Phospholipid metabolism.</text>
</comment>
<dbReference type="OrthoDB" id="10265393at2759"/>
<evidence type="ECO:0000256" key="7">
    <source>
        <dbReference type="ARBA" id="ARBA00022989"/>
    </source>
</evidence>
<dbReference type="GO" id="GO:0106245">
    <property type="term" value="F:L-serine-phosphatidylethanolamine phosphatidyltransferase activity"/>
    <property type="evidence" value="ECO:0007669"/>
    <property type="project" value="InterPro"/>
</dbReference>
<feature type="transmembrane region" description="Helical" evidence="13">
    <location>
        <begin position="45"/>
        <end position="65"/>
    </location>
</feature>
<feature type="transmembrane region" description="Helical" evidence="13">
    <location>
        <begin position="358"/>
        <end position="379"/>
    </location>
</feature>
<keyword evidence="11" id="KW-1208">Phospholipid metabolism</keyword>
<feature type="transmembrane region" description="Helical" evidence="13">
    <location>
        <begin position="77"/>
        <end position="98"/>
    </location>
</feature>
<feature type="transmembrane region" description="Helical" evidence="13">
    <location>
        <begin position="325"/>
        <end position="346"/>
    </location>
</feature>
<keyword evidence="6" id="KW-0256">Endoplasmic reticulum</keyword>
<evidence type="ECO:0000313" key="15">
    <source>
        <dbReference type="Proteomes" id="UP000011185"/>
    </source>
</evidence>
<dbReference type="InParanoid" id="L7JXV6"/>
<dbReference type="InterPro" id="IPR004277">
    <property type="entry name" value="PSS"/>
</dbReference>
<evidence type="ECO:0000256" key="12">
    <source>
        <dbReference type="ARBA" id="ARBA00025707"/>
    </source>
</evidence>
<dbReference type="GO" id="GO:0006659">
    <property type="term" value="P:phosphatidylserine biosynthetic process"/>
    <property type="evidence" value="ECO:0007669"/>
    <property type="project" value="InterPro"/>
</dbReference>
<feature type="transmembrane region" description="Helical" evidence="13">
    <location>
        <begin position="264"/>
        <end position="282"/>
    </location>
</feature>
<evidence type="ECO:0000256" key="8">
    <source>
        <dbReference type="ARBA" id="ARBA00023098"/>
    </source>
</evidence>
<name>L7JXV6_TRAHO</name>
<comment type="pathway">
    <text evidence="2">Lipid metabolism.</text>
</comment>
<keyword evidence="8" id="KW-0443">Lipid metabolism</keyword>
<dbReference type="STRING" id="72359.L7JXV6"/>
<comment type="subcellular location">
    <subcellularLocation>
        <location evidence="1">Endoplasmic reticulum membrane</location>
        <topology evidence="1">Multi-pass membrane protein</topology>
    </subcellularLocation>
</comment>
<keyword evidence="9 13" id="KW-0472">Membrane</keyword>
<dbReference type="EMBL" id="JH993869">
    <property type="protein sequence ID" value="ELQ76145.1"/>
    <property type="molecule type" value="Genomic_DNA"/>
</dbReference>
<accession>L7JXV6</accession>
<evidence type="ECO:0000256" key="5">
    <source>
        <dbReference type="ARBA" id="ARBA00022692"/>
    </source>
</evidence>
<dbReference type="VEuPathDB" id="MicrosporidiaDB:THOM_0879"/>
<feature type="transmembrane region" description="Helical" evidence="13">
    <location>
        <begin position="191"/>
        <end position="210"/>
    </location>
</feature>
<evidence type="ECO:0000256" key="3">
    <source>
        <dbReference type="ARBA" id="ARBA00022516"/>
    </source>
</evidence>
<dbReference type="HOGENOM" id="CLU_037661_4_1_1"/>
<gene>
    <name evidence="14" type="ORF">THOM_0879</name>
</gene>
<keyword evidence="5 13" id="KW-0812">Transmembrane</keyword>
<dbReference type="OMA" id="QHVLPNF"/>
<evidence type="ECO:0000256" key="13">
    <source>
        <dbReference type="SAM" id="Phobius"/>
    </source>
</evidence>
<protein>
    <submittedName>
        <fullName evidence="14">Phosphatidylserine synthase</fullName>
    </submittedName>
</protein>
<keyword evidence="10" id="KW-0594">Phospholipid biosynthesis</keyword>
<keyword evidence="15" id="KW-1185">Reference proteome</keyword>
<keyword evidence="3" id="KW-0444">Lipid biosynthesis</keyword>